<keyword evidence="1" id="KW-0472">Membrane</keyword>
<sequence>MWRCQLISSLIVMMMVVTCRSLNCFDGFTGIVQHTIEDDFTPTNETFSPVCTSTWCVKVLIYDGHSDNPNLHSRQKGIRSRCAYTGGDRAICEDLALGTEPCVAKAAYEGLRGNFSICCCKEEWCNSVAAYELDDVYRGKMRGGAVRPTAATLNSAICLALIAAAVTLVARSH</sequence>
<keyword evidence="2" id="KW-0732">Signal</keyword>
<organism evidence="3 4">
    <name type="scientific">Plectus sambesii</name>
    <dbReference type="NCBI Taxonomy" id="2011161"/>
    <lineage>
        <taxon>Eukaryota</taxon>
        <taxon>Metazoa</taxon>
        <taxon>Ecdysozoa</taxon>
        <taxon>Nematoda</taxon>
        <taxon>Chromadorea</taxon>
        <taxon>Plectida</taxon>
        <taxon>Plectina</taxon>
        <taxon>Plectoidea</taxon>
        <taxon>Plectidae</taxon>
        <taxon>Plectus</taxon>
    </lineage>
</organism>
<dbReference type="Proteomes" id="UP000887566">
    <property type="component" value="Unplaced"/>
</dbReference>
<feature type="chain" id="PRO_5038116190" evidence="2">
    <location>
        <begin position="22"/>
        <end position="173"/>
    </location>
</feature>
<evidence type="ECO:0000256" key="2">
    <source>
        <dbReference type="SAM" id="SignalP"/>
    </source>
</evidence>
<dbReference type="WBParaSite" id="PSAMB.scaffold225size64089.g3531.t1">
    <property type="protein sequence ID" value="PSAMB.scaffold225size64089.g3531.t1"/>
    <property type="gene ID" value="PSAMB.scaffold225size64089.g3531"/>
</dbReference>
<evidence type="ECO:0000256" key="1">
    <source>
        <dbReference type="SAM" id="Phobius"/>
    </source>
</evidence>
<reference evidence="4" key="1">
    <citation type="submission" date="2022-11" db="UniProtKB">
        <authorList>
            <consortium name="WormBaseParasite"/>
        </authorList>
    </citation>
    <scope>IDENTIFICATION</scope>
</reference>
<dbReference type="AlphaFoldDB" id="A0A914VPF1"/>
<keyword evidence="1" id="KW-0812">Transmembrane</keyword>
<keyword evidence="1" id="KW-1133">Transmembrane helix</keyword>
<accession>A0A914VPF1</accession>
<feature type="signal peptide" evidence="2">
    <location>
        <begin position="1"/>
        <end position="21"/>
    </location>
</feature>
<keyword evidence="3" id="KW-1185">Reference proteome</keyword>
<evidence type="ECO:0000313" key="3">
    <source>
        <dbReference type="Proteomes" id="UP000887566"/>
    </source>
</evidence>
<evidence type="ECO:0000313" key="4">
    <source>
        <dbReference type="WBParaSite" id="PSAMB.scaffold225size64089.g3531.t1"/>
    </source>
</evidence>
<proteinExistence type="predicted"/>
<protein>
    <submittedName>
        <fullName evidence="4">Uncharacterized protein</fullName>
    </submittedName>
</protein>
<name>A0A914VPF1_9BILA</name>
<feature type="transmembrane region" description="Helical" evidence="1">
    <location>
        <begin position="150"/>
        <end position="170"/>
    </location>
</feature>